<dbReference type="Gene3D" id="2.40.50.100">
    <property type="match status" value="1"/>
</dbReference>
<keyword evidence="4" id="KW-0472">Membrane</keyword>
<evidence type="ECO:0000256" key="4">
    <source>
        <dbReference type="SAM" id="Phobius"/>
    </source>
</evidence>
<dbReference type="NCBIfam" id="TIGR01730">
    <property type="entry name" value="RND_mfp"/>
    <property type="match status" value="1"/>
</dbReference>
<dbReference type="Proteomes" id="UP000248887">
    <property type="component" value="Unassembled WGS sequence"/>
</dbReference>
<comment type="caution">
    <text evidence="5">The sequence shown here is derived from an EMBL/GenBank/DDBJ whole genome shotgun (WGS) entry which is preliminary data.</text>
</comment>
<keyword evidence="2" id="KW-0175">Coiled coil</keyword>
<gene>
    <name evidence="5" type="ORF">DI549_06150</name>
</gene>
<reference evidence="5 6" key="1">
    <citation type="submission" date="2017-08" db="EMBL/GenBank/DDBJ databases">
        <title>Infants hospitalized years apart are colonized by the same room-sourced microbial strains.</title>
        <authorList>
            <person name="Brooks B."/>
            <person name="Olm M.R."/>
            <person name="Firek B.A."/>
            <person name="Baker R."/>
            <person name="Thomas B.C."/>
            <person name="Morowitz M.J."/>
            <person name="Banfield J.F."/>
        </authorList>
    </citation>
    <scope>NUCLEOTIDE SEQUENCE [LARGE SCALE GENOMIC DNA]</scope>
    <source>
        <strain evidence="5">S2_005_001_R2_27</strain>
    </source>
</reference>
<dbReference type="SUPFAM" id="SSF111369">
    <property type="entry name" value="HlyD-like secretion proteins"/>
    <property type="match status" value="2"/>
</dbReference>
<dbReference type="GO" id="GO:0015562">
    <property type="term" value="F:efflux transmembrane transporter activity"/>
    <property type="evidence" value="ECO:0007669"/>
    <property type="project" value="TreeGrafter"/>
</dbReference>
<protein>
    <submittedName>
        <fullName evidence="5">Efflux RND transporter periplasmic adaptor subunit</fullName>
    </submittedName>
</protein>
<keyword evidence="4" id="KW-0812">Transmembrane</keyword>
<feature type="transmembrane region" description="Helical" evidence="4">
    <location>
        <begin position="80"/>
        <end position="99"/>
    </location>
</feature>
<keyword evidence="4" id="KW-1133">Transmembrane helix</keyword>
<feature type="coiled-coil region" evidence="2">
    <location>
        <begin position="161"/>
        <end position="188"/>
    </location>
</feature>
<evidence type="ECO:0000256" key="1">
    <source>
        <dbReference type="ARBA" id="ARBA00009477"/>
    </source>
</evidence>
<dbReference type="Gene3D" id="2.40.420.20">
    <property type="match status" value="1"/>
</dbReference>
<sequence>MPRRAAGGRTSSSMREGQSRPDLPALQGRVGRRQGRVRPVNVPVPPPAQVPARNVQPGLDPFLSLEAPLPRPRRRRLRRLIAMAMTVLVLAFVGLRYFYPYAVEGEVLRPGPLAIELQGPGTLSALIEASVGSRIQARIDTLAVDRNDVVVKGDTLVRLAFDDLRGELDAAEASAHAAERAVSVAQAESDGAVAALEKVRATHERQVTLLARGVASEAGLEDALAARRQAEADLARARRAVEQAEAERAGAAARIGIARSQLDDSVLRAPISGVVVSRLRHVGEVVTPGSEVLHLVDPASLVVTARLDESVIAAVRPGQAAQITFTRAEASIPGHVFRLGREVDAETREFEIDITLDTLPANWALGQRAMARITVATRGPVLTVPTGFLAWRDGRPGIWVANRGRARWQEVTLGDSGIDRVEIRRGLAAGQRILKPGNLYPFMRVRLAGATT</sequence>
<organism evidence="5 6">
    <name type="scientific">Ancylobacter novellus</name>
    <name type="common">Thiobacillus novellus</name>
    <dbReference type="NCBI Taxonomy" id="921"/>
    <lineage>
        <taxon>Bacteria</taxon>
        <taxon>Pseudomonadati</taxon>
        <taxon>Pseudomonadota</taxon>
        <taxon>Alphaproteobacteria</taxon>
        <taxon>Hyphomicrobiales</taxon>
        <taxon>Xanthobacteraceae</taxon>
        <taxon>Ancylobacter</taxon>
    </lineage>
</organism>
<evidence type="ECO:0000256" key="3">
    <source>
        <dbReference type="SAM" id="MobiDB-lite"/>
    </source>
</evidence>
<accession>A0A2W5R5G8</accession>
<proteinExistence type="inferred from homology"/>
<dbReference type="AlphaFoldDB" id="A0A2W5R5G8"/>
<dbReference type="EMBL" id="QFQD01000014">
    <property type="protein sequence ID" value="PZQ84034.1"/>
    <property type="molecule type" value="Genomic_DNA"/>
</dbReference>
<dbReference type="GO" id="GO:1990281">
    <property type="term" value="C:efflux pump complex"/>
    <property type="evidence" value="ECO:0007669"/>
    <property type="project" value="TreeGrafter"/>
</dbReference>
<dbReference type="PANTHER" id="PTHR30469">
    <property type="entry name" value="MULTIDRUG RESISTANCE PROTEIN MDTA"/>
    <property type="match status" value="1"/>
</dbReference>
<evidence type="ECO:0000256" key="2">
    <source>
        <dbReference type="SAM" id="Coils"/>
    </source>
</evidence>
<evidence type="ECO:0000313" key="6">
    <source>
        <dbReference type="Proteomes" id="UP000248887"/>
    </source>
</evidence>
<dbReference type="Gene3D" id="1.10.287.470">
    <property type="entry name" value="Helix hairpin bin"/>
    <property type="match status" value="1"/>
</dbReference>
<comment type="similarity">
    <text evidence="1">Belongs to the membrane fusion protein (MFP) (TC 8.A.1) family.</text>
</comment>
<feature type="region of interest" description="Disordered" evidence="3">
    <location>
        <begin position="1"/>
        <end position="55"/>
    </location>
</feature>
<dbReference type="InterPro" id="IPR006143">
    <property type="entry name" value="RND_pump_MFP"/>
</dbReference>
<evidence type="ECO:0000313" key="5">
    <source>
        <dbReference type="EMBL" id="PZQ84034.1"/>
    </source>
</evidence>
<name>A0A2W5R5G8_ANCNO</name>
<feature type="coiled-coil region" evidence="2">
    <location>
        <begin position="220"/>
        <end position="254"/>
    </location>
</feature>
<dbReference type="PANTHER" id="PTHR30469:SF15">
    <property type="entry name" value="HLYD FAMILY OF SECRETION PROTEINS"/>
    <property type="match status" value="1"/>
</dbReference>